<evidence type="ECO:0000313" key="1">
    <source>
        <dbReference type="EMBL" id="MDK4307345.1"/>
    </source>
</evidence>
<organism evidence="1 2">
    <name type="scientific">Corynebacterium pseudodiphtheriticum</name>
    <dbReference type="NCBI Taxonomy" id="37637"/>
    <lineage>
        <taxon>Bacteria</taxon>
        <taxon>Bacillati</taxon>
        <taxon>Actinomycetota</taxon>
        <taxon>Actinomycetes</taxon>
        <taxon>Mycobacteriales</taxon>
        <taxon>Corynebacteriaceae</taxon>
        <taxon>Corynebacterium</taxon>
    </lineage>
</organism>
<dbReference type="EMBL" id="JASNVH010000010">
    <property type="protein sequence ID" value="MDK4307345.1"/>
    <property type="molecule type" value="Genomic_DNA"/>
</dbReference>
<dbReference type="Proteomes" id="UP001224412">
    <property type="component" value="Unassembled WGS sequence"/>
</dbReference>
<dbReference type="AlphaFoldDB" id="A0AAP4BRU1"/>
<proteinExistence type="predicted"/>
<comment type="caution">
    <text evidence="1">The sequence shown here is derived from an EMBL/GenBank/DDBJ whole genome shotgun (WGS) entry which is preliminary data.</text>
</comment>
<sequence length="210" mass="22178">MLLVVLVTALVWWAGGDDNARPRPFAGDHLGPHVQQSRADYTALADASLAAALQRAPEQPAFAMLSFAAPLSSADAGSLVADLRRVGTLITQDAQILALPEPAADPEPTAAPDRTGFSSDSEIAAARTQIFTSTIAAASGMKPSQIVESPREIESSGIIAVIAYDTPRKLEAFTHDSRIDAVEVLPPDAVWGQFGISPPQVARGENPRFR</sequence>
<name>A0AAP4BRU1_9CORY</name>
<gene>
    <name evidence="1" type="ORF">QPX42_07305</name>
</gene>
<evidence type="ECO:0000313" key="2">
    <source>
        <dbReference type="Proteomes" id="UP001224412"/>
    </source>
</evidence>
<accession>A0AAP4BRU1</accession>
<protein>
    <submittedName>
        <fullName evidence="1">Uncharacterized protein</fullName>
    </submittedName>
</protein>
<reference evidence="1" key="1">
    <citation type="submission" date="2023-05" db="EMBL/GenBank/DDBJ databases">
        <title>Metabolic capabilities are highly conserved among human nasal-associated Corynebacterium species in pangenomic analyses.</title>
        <authorList>
            <person name="Tran T.H."/>
            <person name="Roberts A.Q."/>
            <person name="Escapa I.F."/>
            <person name="Gao W."/>
            <person name="Conlan S."/>
            <person name="Kong H."/>
            <person name="Segre J.A."/>
            <person name="Kelly M.S."/>
            <person name="Lemon K.P."/>
        </authorList>
    </citation>
    <scope>NUCLEOTIDE SEQUENCE</scope>
    <source>
        <strain evidence="1">KPL2773</strain>
    </source>
</reference>
<dbReference type="RefSeq" id="WP_284589056.1">
    <property type="nucleotide sequence ID" value="NZ_JASNUC010000009.1"/>
</dbReference>